<dbReference type="Pfam" id="PF01408">
    <property type="entry name" value="GFO_IDH_MocA"/>
    <property type="match status" value="1"/>
</dbReference>
<name>A0A6P2G7E6_9BURK</name>
<dbReference type="Proteomes" id="UP000755577">
    <property type="component" value="Unassembled WGS sequence"/>
</dbReference>
<dbReference type="EMBL" id="CABVLY010000004">
    <property type="protein sequence ID" value="VVU48894.1"/>
    <property type="molecule type" value="Genomic_DNA"/>
</dbReference>
<dbReference type="AlphaFoldDB" id="A0A6P2G7E6"/>
<feature type="domain" description="Gfo/Idh/MocA-like oxidoreductase N-terminal" evidence="1">
    <location>
        <begin position="8"/>
        <end position="123"/>
    </location>
</feature>
<accession>A0A6P2G7E6</accession>
<evidence type="ECO:0000313" key="3">
    <source>
        <dbReference type="EMBL" id="MBM2766523.1"/>
    </source>
</evidence>
<protein>
    <submittedName>
        <fullName evidence="3">Gfo/Idh/MocA family oxidoreductase</fullName>
    </submittedName>
    <submittedName>
        <fullName evidence="4">Pyochelin biosynthetic protein</fullName>
    </submittedName>
</protein>
<evidence type="ECO:0000313" key="6">
    <source>
        <dbReference type="Proteomes" id="UP000755577"/>
    </source>
</evidence>
<dbReference type="SUPFAM" id="SSF51735">
    <property type="entry name" value="NAD(P)-binding Rossmann-fold domains"/>
    <property type="match status" value="1"/>
</dbReference>
<dbReference type="InterPro" id="IPR048655">
    <property type="entry name" value="Irp3-like_C"/>
</dbReference>
<dbReference type="Pfam" id="PF21390">
    <property type="entry name" value="Irp3-like_C"/>
    <property type="match status" value="1"/>
</dbReference>
<dbReference type="PANTHER" id="PTHR43377:SF1">
    <property type="entry name" value="BILIVERDIN REDUCTASE A"/>
    <property type="match status" value="1"/>
</dbReference>
<dbReference type="PANTHER" id="PTHR43377">
    <property type="entry name" value="BILIVERDIN REDUCTASE A"/>
    <property type="match status" value="1"/>
</dbReference>
<organism evidence="4 5">
    <name type="scientific">Burkholderia anthina</name>
    <dbReference type="NCBI Taxonomy" id="179879"/>
    <lineage>
        <taxon>Bacteria</taxon>
        <taxon>Pseudomonadati</taxon>
        <taxon>Pseudomonadota</taxon>
        <taxon>Betaproteobacteria</taxon>
        <taxon>Burkholderiales</taxon>
        <taxon>Burkholderiaceae</taxon>
        <taxon>Burkholderia</taxon>
        <taxon>Burkholderia cepacia complex</taxon>
    </lineage>
</organism>
<dbReference type="Proteomes" id="UP000494201">
    <property type="component" value="Unassembled WGS sequence"/>
</dbReference>
<dbReference type="Gene3D" id="3.30.360.10">
    <property type="entry name" value="Dihydrodipicolinate Reductase, domain 2"/>
    <property type="match status" value="1"/>
</dbReference>
<dbReference type="RefSeq" id="WP_174925714.1">
    <property type="nucleotide sequence ID" value="NZ_CABVLY010000004.1"/>
</dbReference>
<feature type="domain" description="Thiazolinyl imine reductase-like C-terminal" evidence="2">
    <location>
        <begin position="149"/>
        <end position="249"/>
    </location>
</feature>
<proteinExistence type="predicted"/>
<gene>
    <name evidence="4" type="ORF">BAN20980_01593</name>
    <name evidence="3" type="ORF">JQK92_08805</name>
</gene>
<dbReference type="InterPro" id="IPR051450">
    <property type="entry name" value="Gfo/Idh/MocA_Oxidoreductases"/>
</dbReference>
<dbReference type="GO" id="GO:0000166">
    <property type="term" value="F:nucleotide binding"/>
    <property type="evidence" value="ECO:0007669"/>
    <property type="project" value="InterPro"/>
</dbReference>
<dbReference type="EMBL" id="JAFCIQ010000004">
    <property type="protein sequence ID" value="MBM2766523.1"/>
    <property type="molecule type" value="Genomic_DNA"/>
</dbReference>
<dbReference type="InterPro" id="IPR000683">
    <property type="entry name" value="Gfo/Idh/MocA-like_OxRdtase_N"/>
</dbReference>
<evidence type="ECO:0000313" key="4">
    <source>
        <dbReference type="EMBL" id="VVU48894.1"/>
    </source>
</evidence>
<keyword evidence="6" id="KW-1185">Reference proteome</keyword>
<dbReference type="InterPro" id="IPR010091">
    <property type="entry name" value="Thiazolinyl_imide_reductase"/>
</dbReference>
<evidence type="ECO:0000313" key="5">
    <source>
        <dbReference type="Proteomes" id="UP000494201"/>
    </source>
</evidence>
<evidence type="ECO:0000259" key="2">
    <source>
        <dbReference type="Pfam" id="PF21390"/>
    </source>
</evidence>
<sequence length="367" mass="39368">MTANPRRLRVLVCGTTFGQAYLNGLAAAPAHFELAGILARGGPFARACAESRGVPFYTGVEQLPDGIDMACVVVRSSVVGGAGTDIARALLARGIHVIQEQPVHHDEFAGLLRAARETGCHYRLNGFYPDVAPVARFIAASQLVLGRGRPLFVDAACSVHVMYPLIDILGQALGQLRPWSFAMQPAADAERGPFSSLTGRIGGIPLTLRVQNEFDPADPDNHIHLFHQISLGTDAGTLTLTNSHGQLLWQPRMRLQRRDDGVLDLSARHDALAVPVASLLGPADAPSFHDTFARVWADAARDALLRFHATIVTGRPDSARQQRTLAATQLWGDLASSLGAPRSIRPPEAAPLSADEIAAHLNETLPR</sequence>
<dbReference type="GeneID" id="56499628"/>
<dbReference type="Gene3D" id="3.40.50.720">
    <property type="entry name" value="NAD(P)-binding Rossmann-like Domain"/>
    <property type="match status" value="1"/>
</dbReference>
<evidence type="ECO:0000259" key="1">
    <source>
        <dbReference type="Pfam" id="PF01408"/>
    </source>
</evidence>
<reference evidence="4 5" key="1">
    <citation type="submission" date="2019-09" db="EMBL/GenBank/DDBJ databases">
        <authorList>
            <person name="Depoorter E."/>
        </authorList>
    </citation>
    <scope>NUCLEOTIDE SEQUENCE [LARGE SCALE GENOMIC DNA]</scope>
    <source>
        <strain evidence="4">LMG 20980</strain>
    </source>
</reference>
<reference evidence="3 6" key="2">
    <citation type="submission" date="2021-02" db="EMBL/GenBank/DDBJ databases">
        <title>Draft genome of the type strains Burkholderia anthina DSM16086.</title>
        <authorList>
            <person name="Hertel R."/>
            <person name="Meissner J."/>
            <person name="Poehlein A."/>
            <person name="Daniel R."/>
            <person name="Commichau F.M."/>
        </authorList>
    </citation>
    <scope>NUCLEOTIDE SEQUENCE [LARGE SCALE GENOMIC DNA]</scope>
    <source>
        <strain evidence="3 6">DSM 16086</strain>
    </source>
</reference>
<dbReference type="InterPro" id="IPR036291">
    <property type="entry name" value="NAD(P)-bd_dom_sf"/>
</dbReference>
<dbReference type="NCBIfam" id="TIGR01761">
    <property type="entry name" value="thiaz-red"/>
    <property type="match status" value="1"/>
</dbReference>